<feature type="transmembrane region" description="Helical" evidence="11">
    <location>
        <begin position="7"/>
        <end position="28"/>
    </location>
</feature>
<dbReference type="GO" id="GO:0006465">
    <property type="term" value="P:signal peptide processing"/>
    <property type="evidence" value="ECO:0007669"/>
    <property type="project" value="InterPro"/>
</dbReference>
<evidence type="ECO:0000256" key="10">
    <source>
        <dbReference type="ARBA" id="ARBA00045533"/>
    </source>
</evidence>
<keyword evidence="3 11" id="KW-0812">Transmembrane</keyword>
<reference evidence="13 14" key="1">
    <citation type="submission" date="2016-04" db="EMBL/GenBank/DDBJ databases">
        <title>Genome sequence of Methanobrevibacter curvatus DSM 11111.</title>
        <authorList>
            <person name="Poehlein A."/>
            <person name="Seedorf H."/>
            <person name="Daniel R."/>
        </authorList>
    </citation>
    <scope>NUCLEOTIDE SEQUENCE [LARGE SCALE GENOMIC DNA]</scope>
    <source>
        <strain evidence="13 14">DSM 11111</strain>
    </source>
</reference>
<evidence type="ECO:0000256" key="9">
    <source>
        <dbReference type="ARBA" id="ARBA00033305"/>
    </source>
</evidence>
<feature type="domain" description="Peptidase S26" evidence="12">
    <location>
        <begin position="7"/>
        <end position="82"/>
    </location>
</feature>
<evidence type="ECO:0000256" key="11">
    <source>
        <dbReference type="SAM" id="Phobius"/>
    </source>
</evidence>
<dbReference type="PANTHER" id="PTHR10806:SF6">
    <property type="entry name" value="SIGNAL PEPTIDASE COMPLEX CATALYTIC SUBUNIT SEC11"/>
    <property type="match status" value="1"/>
</dbReference>
<dbReference type="InterPro" id="IPR019756">
    <property type="entry name" value="Pept_S26A_signal_pept_1_Ser-AS"/>
</dbReference>
<keyword evidence="8 11" id="KW-0472">Membrane</keyword>
<dbReference type="AlphaFoldDB" id="A0A166C9U1"/>
<dbReference type="EMBL" id="LWMV01000166">
    <property type="protein sequence ID" value="KZX12537.1"/>
    <property type="molecule type" value="Genomic_DNA"/>
</dbReference>
<dbReference type="GO" id="GO:0004252">
    <property type="term" value="F:serine-type endopeptidase activity"/>
    <property type="evidence" value="ECO:0007669"/>
    <property type="project" value="InterPro"/>
</dbReference>
<keyword evidence="7 11" id="KW-1133">Transmembrane helix</keyword>
<evidence type="ECO:0000256" key="4">
    <source>
        <dbReference type="ARBA" id="ARBA00022801"/>
    </source>
</evidence>
<dbReference type="PROSITE" id="PS00501">
    <property type="entry name" value="SPASE_I_1"/>
    <property type="match status" value="1"/>
</dbReference>
<evidence type="ECO:0000313" key="13">
    <source>
        <dbReference type="EMBL" id="KZX12537.1"/>
    </source>
</evidence>
<evidence type="ECO:0000256" key="5">
    <source>
        <dbReference type="ARBA" id="ARBA00022824"/>
    </source>
</evidence>
<dbReference type="Proteomes" id="UP000077245">
    <property type="component" value="Unassembled WGS sequence"/>
</dbReference>
<comment type="caution">
    <text evidence="13">The sequence shown here is derived from an EMBL/GenBank/DDBJ whole genome shotgun (WGS) entry which is preliminary data.</text>
</comment>
<dbReference type="CDD" id="cd06530">
    <property type="entry name" value="S26_SPase_I"/>
    <property type="match status" value="1"/>
</dbReference>
<dbReference type="InterPro" id="IPR036286">
    <property type="entry name" value="LexA/Signal_pep-like_sf"/>
</dbReference>
<dbReference type="STRING" id="49547.MBCUR_10270"/>
<name>A0A166C9U1_9EURY</name>
<organism evidence="13 14">
    <name type="scientific">Methanobrevibacter curvatus</name>
    <dbReference type="NCBI Taxonomy" id="49547"/>
    <lineage>
        <taxon>Archaea</taxon>
        <taxon>Methanobacteriati</taxon>
        <taxon>Methanobacteriota</taxon>
        <taxon>Methanomada group</taxon>
        <taxon>Methanobacteria</taxon>
        <taxon>Methanobacteriales</taxon>
        <taxon>Methanobacteriaceae</taxon>
        <taxon>Methanobrevibacter</taxon>
    </lineage>
</organism>
<sequence length="140" mass="16035">MTDKKEIISYIVLIVICFILAMHMNVVVSGSMEPTFYRGDIVIIEKTNFLGFQEFNPEDVEVGDIVVYDASWYNKPVIHRVINKTTIEGETYFTIKGDNNPVQDPYPVPVSQIRERVINIENTPLIVPKIGYVSLWLRGL</sequence>
<keyword evidence="6" id="KW-0735">Signal-anchor</keyword>
<dbReference type="NCBIfam" id="TIGR02228">
    <property type="entry name" value="sigpep_I_arch"/>
    <property type="match status" value="1"/>
</dbReference>
<dbReference type="PANTHER" id="PTHR10806">
    <property type="entry name" value="SIGNAL PEPTIDASE COMPLEX CATALYTIC SUBUNIT SEC11"/>
    <property type="match status" value="1"/>
</dbReference>
<dbReference type="OrthoDB" id="4822at2157"/>
<evidence type="ECO:0000256" key="2">
    <source>
        <dbReference type="ARBA" id="ARBA00022670"/>
    </source>
</evidence>
<dbReference type="InterPro" id="IPR001733">
    <property type="entry name" value="Peptidase_S26B"/>
</dbReference>
<dbReference type="PATRIC" id="fig|49547.3.peg.1096"/>
<evidence type="ECO:0000256" key="7">
    <source>
        <dbReference type="ARBA" id="ARBA00022989"/>
    </source>
</evidence>
<gene>
    <name evidence="13" type="primary">sipW</name>
    <name evidence="13" type="ORF">MBCUR_10270</name>
</gene>
<evidence type="ECO:0000256" key="3">
    <source>
        <dbReference type="ARBA" id="ARBA00022692"/>
    </source>
</evidence>
<accession>A0A166C9U1</accession>
<evidence type="ECO:0000259" key="12">
    <source>
        <dbReference type="Pfam" id="PF10502"/>
    </source>
</evidence>
<evidence type="ECO:0000256" key="1">
    <source>
        <dbReference type="ARBA" id="ARBA00004648"/>
    </source>
</evidence>
<dbReference type="SUPFAM" id="SSF51306">
    <property type="entry name" value="LexA/Signal peptidase"/>
    <property type="match status" value="1"/>
</dbReference>
<keyword evidence="2" id="KW-0645">Protease</keyword>
<dbReference type="GO" id="GO:0016020">
    <property type="term" value="C:membrane"/>
    <property type="evidence" value="ECO:0007669"/>
    <property type="project" value="InterPro"/>
</dbReference>
<keyword evidence="5" id="KW-0256">Endoplasmic reticulum</keyword>
<keyword evidence="4 13" id="KW-0378">Hydrolase</keyword>
<dbReference type="InterPro" id="IPR019533">
    <property type="entry name" value="Peptidase_S26"/>
</dbReference>
<keyword evidence="14" id="KW-1185">Reference proteome</keyword>
<dbReference type="PRINTS" id="PR00728">
    <property type="entry name" value="SIGNALPTASE"/>
</dbReference>
<evidence type="ECO:0000256" key="6">
    <source>
        <dbReference type="ARBA" id="ARBA00022968"/>
    </source>
</evidence>
<comment type="subcellular location">
    <subcellularLocation>
        <location evidence="1">Endoplasmic reticulum membrane</location>
        <topology evidence="1">Single-pass type II membrane protein</topology>
    </subcellularLocation>
</comment>
<evidence type="ECO:0000313" key="14">
    <source>
        <dbReference type="Proteomes" id="UP000077245"/>
    </source>
</evidence>
<dbReference type="RefSeq" id="WP_067091106.1">
    <property type="nucleotide sequence ID" value="NZ_LWMV01000166.1"/>
</dbReference>
<proteinExistence type="predicted"/>
<comment type="function">
    <text evidence="10">Catalytic component of the signal peptidase complex (SPC) which catalyzes the cleavage of N-terminal signal sequences from nascent proteins as they are translocated into the lumen of the endoplasmic reticulum. Specifically cleaves N-terminal signal peptides that contain a hydrophobic alpha-helix (h-region) shorter than 18-20 amino acids.</text>
</comment>
<dbReference type="Pfam" id="PF10502">
    <property type="entry name" value="Peptidase_S26"/>
    <property type="match status" value="1"/>
</dbReference>
<protein>
    <recommendedName>
        <fullName evidence="9">Signal peptidase I</fullName>
    </recommendedName>
</protein>
<dbReference type="Gene3D" id="2.10.109.10">
    <property type="entry name" value="Umud Fragment, subunit A"/>
    <property type="match status" value="1"/>
</dbReference>
<evidence type="ECO:0000256" key="8">
    <source>
        <dbReference type="ARBA" id="ARBA00023136"/>
    </source>
</evidence>